<dbReference type="HOGENOM" id="CLU_148498_2_2_9"/>
<evidence type="ECO:0000313" key="5">
    <source>
        <dbReference type="Proteomes" id="UP000003178"/>
    </source>
</evidence>
<reference evidence="4 5" key="1">
    <citation type="submission" date="2008-09" db="EMBL/GenBank/DDBJ databases">
        <authorList>
            <person name="Fulton L."/>
            <person name="Clifton S."/>
            <person name="Fulton B."/>
            <person name="Xu J."/>
            <person name="Minx P."/>
            <person name="Pepin K.H."/>
            <person name="Johnson M."/>
            <person name="Thiruvilangam P."/>
            <person name="Bhonagiri V."/>
            <person name="Nash W.E."/>
            <person name="Mardis E.R."/>
            <person name="Wilson R.K."/>
        </authorList>
    </citation>
    <scope>NUCLEOTIDE SEQUENCE [LARGE SCALE GENOMIC DNA]</scope>
    <source>
        <strain evidence="4 5">DSM 13275</strain>
    </source>
</reference>
<comment type="subcellular location">
    <subcellularLocation>
        <location evidence="1">Carboxysome</location>
    </subcellularLocation>
</comment>
<evidence type="ECO:0000256" key="1">
    <source>
        <dbReference type="ARBA" id="ARBA00023587"/>
    </source>
</evidence>
<dbReference type="Pfam" id="PF03319">
    <property type="entry name" value="EutN_CcmL"/>
    <property type="match status" value="1"/>
</dbReference>
<proteinExistence type="predicted"/>
<comment type="caution">
    <text evidence="4">The sequence shown here is derived from an EMBL/GenBank/DDBJ whole genome shotgun (WGS) entry which is preliminary data.</text>
</comment>
<keyword evidence="2" id="KW-1282">Carboxysome</keyword>
<keyword evidence="5" id="KW-1185">Reference proteome</keyword>
<dbReference type="Gene3D" id="2.40.50.220">
    <property type="entry name" value="EutN/Ccml"/>
    <property type="match status" value="1"/>
</dbReference>
<dbReference type="SUPFAM" id="SSF159133">
    <property type="entry name" value="EutN/CcmL-like"/>
    <property type="match status" value="1"/>
</dbReference>
<dbReference type="PANTHER" id="PTHR36539:SF1">
    <property type="entry name" value="BACTERIAL MICROCOMPARTMENT SHELL VERTEX PROTEIN EUTN"/>
    <property type="match status" value="1"/>
</dbReference>
<dbReference type="Proteomes" id="UP000003178">
    <property type="component" value="Unassembled WGS sequence"/>
</dbReference>
<gene>
    <name evidence="4" type="ORF">CLOHIR_00406</name>
</gene>
<organism evidence="4 5">
    <name type="scientific">Peptacetobacter hiranonis (strain DSM 13275 / JCM 10541 / KCTC 15199 / TO-931)</name>
    <name type="common">Clostridium hiranonis</name>
    <dbReference type="NCBI Taxonomy" id="500633"/>
    <lineage>
        <taxon>Bacteria</taxon>
        <taxon>Bacillati</taxon>
        <taxon>Bacillota</taxon>
        <taxon>Clostridia</taxon>
        <taxon>Peptostreptococcales</taxon>
        <taxon>Peptostreptococcaceae</taxon>
        <taxon>Peptacetobacter</taxon>
    </lineage>
</organism>
<dbReference type="OrthoDB" id="196195at2"/>
<dbReference type="EMBL" id="ABWP01000012">
    <property type="protein sequence ID" value="EEA85927.1"/>
    <property type="molecule type" value="Genomic_DNA"/>
</dbReference>
<protein>
    <submittedName>
        <fullName evidence="4">Ethanolamine utilization protein EutN/carboxysome structural protein Ccml</fullName>
    </submittedName>
</protein>
<sequence length="87" mass="9202">MYIAKVVGNVVATKKNDTLMGSKLMIVQPVNSALKKEGPEEVAADFVGAGIGEYVLVGSGSSVRVEEERRRATIDLAIIGIIDDVVV</sequence>
<dbReference type="PANTHER" id="PTHR36539">
    <property type="entry name" value="ETHANOLAMINE UTILIZATION PROTEIN EUTN"/>
    <property type="match status" value="1"/>
</dbReference>
<dbReference type="InterPro" id="IPR004992">
    <property type="entry name" value="EutN_CcmL"/>
</dbReference>
<evidence type="ECO:0000256" key="3">
    <source>
        <dbReference type="ARBA" id="ARBA00024446"/>
    </source>
</evidence>
<reference evidence="4 5" key="2">
    <citation type="submission" date="2008-10" db="EMBL/GenBank/DDBJ databases">
        <title>Draft genome sequence of Clostridium hiranonis (DSM 13275).</title>
        <authorList>
            <person name="Sudarsanam P."/>
            <person name="Ley R."/>
            <person name="Guruge J."/>
            <person name="Turnbaugh P.J."/>
            <person name="Mahowald M."/>
            <person name="Liep D."/>
            <person name="Gordon J."/>
        </authorList>
    </citation>
    <scope>NUCLEOTIDE SEQUENCE [LARGE SCALE GENOMIC DNA]</scope>
    <source>
        <strain evidence="4 5">DSM 13275</strain>
    </source>
</reference>
<dbReference type="STRING" id="500633.CLOHIR_00406"/>
<dbReference type="InterPro" id="IPR036677">
    <property type="entry name" value="EutN_CcmL_sf"/>
</dbReference>
<keyword evidence="3" id="KW-1283">Bacterial microcompartment</keyword>
<dbReference type="eggNOG" id="COG4576">
    <property type="taxonomic scope" value="Bacteria"/>
</dbReference>
<evidence type="ECO:0000256" key="2">
    <source>
        <dbReference type="ARBA" id="ARBA00023669"/>
    </source>
</evidence>
<evidence type="ECO:0000313" key="4">
    <source>
        <dbReference type="EMBL" id="EEA85927.1"/>
    </source>
</evidence>
<dbReference type="CDD" id="cd01614">
    <property type="entry name" value="EutN_CcmL"/>
    <property type="match status" value="1"/>
</dbReference>
<dbReference type="RefSeq" id="WP_006439328.1">
    <property type="nucleotide sequence ID" value="NZ_DS995355.1"/>
</dbReference>
<name>B6FX07_PEPHT</name>
<accession>B6FX07</accession>
<dbReference type="PROSITE" id="PS51932">
    <property type="entry name" value="BMV"/>
    <property type="match status" value="1"/>
</dbReference>
<dbReference type="GO" id="GO:0031470">
    <property type="term" value="C:carboxysome"/>
    <property type="evidence" value="ECO:0007669"/>
    <property type="project" value="UniProtKB-SubCell"/>
</dbReference>
<dbReference type="AlphaFoldDB" id="B6FX07"/>